<dbReference type="Pfam" id="PF05746">
    <property type="entry name" value="DALR_1"/>
    <property type="match status" value="1"/>
</dbReference>
<evidence type="ECO:0000256" key="3">
    <source>
        <dbReference type="ARBA" id="ARBA00022840"/>
    </source>
</evidence>
<dbReference type="Gene3D" id="1.10.730.10">
    <property type="entry name" value="Isoleucyl-tRNA Synthetase, Domain 1"/>
    <property type="match status" value="1"/>
</dbReference>
<protein>
    <submittedName>
        <fullName evidence="5">DALR anticodon-binding domain-containing protein</fullName>
    </submittedName>
</protein>
<proteinExistence type="predicted"/>
<evidence type="ECO:0000259" key="4">
    <source>
        <dbReference type="SMART" id="SM00836"/>
    </source>
</evidence>
<dbReference type="RefSeq" id="WP_344744645.1">
    <property type="nucleotide sequence ID" value="NZ_BAAAWW010000048.1"/>
</dbReference>
<keyword evidence="3" id="KW-0067">ATP-binding</keyword>
<keyword evidence="1" id="KW-0436">Ligase</keyword>
<sequence>MTPGALGEVLGLPPIPRGTWAGEALYVSPAALRRGEDPGELADRLRALPGVAAVRVRPGGFLEIVVAVPGELVTEIGAAVPAGTGGGASAITGGGASAGEVTKAGAGAAGSPWEDLPRTWANPGFVVRYAHARAVAVQRWASELGVGGDFRPELLEDRRDRAVLRLLAELPGRRVSRDPGWAAYAEQLALAYHDAFEGAAALPSGDEEPSELHAARVRLARAVRDVLAEALAALGETAPDRL</sequence>
<dbReference type="SUPFAM" id="SSF47323">
    <property type="entry name" value="Anticodon-binding domain of a subclass of class I aminoacyl-tRNA synthetases"/>
    <property type="match status" value="1"/>
</dbReference>
<reference evidence="5 6" key="1">
    <citation type="submission" date="2024-09" db="EMBL/GenBank/DDBJ databases">
        <authorList>
            <person name="Sun Q."/>
            <person name="Mori K."/>
        </authorList>
    </citation>
    <scope>NUCLEOTIDE SEQUENCE [LARGE SCALE GENOMIC DNA]</scope>
    <source>
        <strain evidence="5 6">JCM 3028</strain>
    </source>
</reference>
<dbReference type="InterPro" id="IPR008909">
    <property type="entry name" value="DALR_anticod-bd"/>
</dbReference>
<organism evidence="5 6">
    <name type="scientific">Streptosporangium vulgare</name>
    <dbReference type="NCBI Taxonomy" id="46190"/>
    <lineage>
        <taxon>Bacteria</taxon>
        <taxon>Bacillati</taxon>
        <taxon>Actinomycetota</taxon>
        <taxon>Actinomycetes</taxon>
        <taxon>Streptosporangiales</taxon>
        <taxon>Streptosporangiaceae</taxon>
        <taxon>Streptosporangium</taxon>
    </lineage>
</organism>
<comment type="caution">
    <text evidence="5">The sequence shown here is derived from an EMBL/GenBank/DDBJ whole genome shotgun (WGS) entry which is preliminary data.</text>
</comment>
<dbReference type="EMBL" id="JBHMBS010000003">
    <property type="protein sequence ID" value="MFB9675560.1"/>
    <property type="molecule type" value="Genomic_DNA"/>
</dbReference>
<evidence type="ECO:0000256" key="2">
    <source>
        <dbReference type="ARBA" id="ARBA00022741"/>
    </source>
</evidence>
<evidence type="ECO:0000313" key="6">
    <source>
        <dbReference type="Proteomes" id="UP001589610"/>
    </source>
</evidence>
<feature type="domain" description="DALR anticodon binding" evidence="4">
    <location>
        <begin position="127"/>
        <end position="242"/>
    </location>
</feature>
<gene>
    <name evidence="5" type="ORF">ACFFRH_08695</name>
</gene>
<dbReference type="Proteomes" id="UP001589610">
    <property type="component" value="Unassembled WGS sequence"/>
</dbReference>
<dbReference type="SMART" id="SM00836">
    <property type="entry name" value="DALR_1"/>
    <property type="match status" value="1"/>
</dbReference>
<evidence type="ECO:0000313" key="5">
    <source>
        <dbReference type="EMBL" id="MFB9675560.1"/>
    </source>
</evidence>
<evidence type="ECO:0000256" key="1">
    <source>
        <dbReference type="ARBA" id="ARBA00022598"/>
    </source>
</evidence>
<name>A0ABV5T903_9ACTN</name>
<dbReference type="InterPro" id="IPR009080">
    <property type="entry name" value="tRNAsynth_Ia_anticodon-bd"/>
</dbReference>
<accession>A0ABV5T903</accession>
<keyword evidence="2" id="KW-0547">Nucleotide-binding</keyword>
<keyword evidence="6" id="KW-1185">Reference proteome</keyword>